<evidence type="ECO:0000256" key="5">
    <source>
        <dbReference type="ARBA" id="ARBA00023136"/>
    </source>
</evidence>
<accession>A0A4R7J3L8</accession>
<evidence type="ECO:0000256" key="2">
    <source>
        <dbReference type="ARBA" id="ARBA00022475"/>
    </source>
</evidence>
<dbReference type="EMBL" id="SOAW01000002">
    <property type="protein sequence ID" value="TDT30997.1"/>
    <property type="molecule type" value="Genomic_DNA"/>
</dbReference>
<name>A0A4R7J3L8_9ACTN</name>
<evidence type="ECO:0000256" key="4">
    <source>
        <dbReference type="ARBA" id="ARBA00022989"/>
    </source>
</evidence>
<reference evidence="8 9" key="1">
    <citation type="submission" date="2019-03" db="EMBL/GenBank/DDBJ databases">
        <title>Genomic Encyclopedia of Archaeal and Bacterial Type Strains, Phase II (KMG-II): from individual species to whole genera.</title>
        <authorList>
            <person name="Goeker M."/>
        </authorList>
    </citation>
    <scope>NUCLEOTIDE SEQUENCE [LARGE SCALE GENOMIC DNA]</scope>
    <source>
        <strain evidence="8 9">DSM 24323</strain>
    </source>
</reference>
<sequence length="146" mass="16134">MSRSVDSARSGRATTVGSVDEKGIRGALTRYRVMAWIVGILLVVLVLIGLPLKYGPWNDGRVVTWTGIPHGWLYMILLITAFDLGRRVKWPIWRLLVIAAAGTVPFLSFVAERYAHKDVVTRLANGSLPVHRQTEAVSGPDEQPES</sequence>
<dbReference type="NCBIfam" id="TIGR03954">
    <property type="entry name" value="integ_memb_HG"/>
    <property type="match status" value="1"/>
</dbReference>
<evidence type="ECO:0000313" key="8">
    <source>
        <dbReference type="EMBL" id="TDT30997.1"/>
    </source>
</evidence>
<dbReference type="AlphaFoldDB" id="A0A4R7J3L8"/>
<feature type="transmembrane region" description="Helical" evidence="6">
    <location>
        <begin position="92"/>
        <end position="111"/>
    </location>
</feature>
<dbReference type="PANTHER" id="PTHR40077:SF2">
    <property type="entry name" value="MEMBRANE PROTEIN"/>
    <property type="match status" value="1"/>
</dbReference>
<keyword evidence="3 6" id="KW-0812">Transmembrane</keyword>
<gene>
    <name evidence="8" type="ORF">CLV29_2406</name>
</gene>
<evidence type="ECO:0000313" key="9">
    <source>
        <dbReference type="Proteomes" id="UP000295371"/>
    </source>
</evidence>
<evidence type="ECO:0000256" key="3">
    <source>
        <dbReference type="ARBA" id="ARBA00022692"/>
    </source>
</evidence>
<comment type="subcellular location">
    <subcellularLocation>
        <location evidence="1">Cell membrane</location>
        <topology evidence="1">Multi-pass membrane protein</topology>
    </subcellularLocation>
</comment>
<dbReference type="Proteomes" id="UP000295371">
    <property type="component" value="Unassembled WGS sequence"/>
</dbReference>
<protein>
    <submittedName>
        <fullName evidence="8">Integral membrane protein</fullName>
    </submittedName>
</protein>
<keyword evidence="5 6" id="KW-0472">Membrane</keyword>
<dbReference type="InterPro" id="IPR023845">
    <property type="entry name" value="DUF3817_TM"/>
</dbReference>
<feature type="transmembrane region" description="Helical" evidence="6">
    <location>
        <begin position="33"/>
        <end position="50"/>
    </location>
</feature>
<feature type="transmembrane region" description="Helical" evidence="6">
    <location>
        <begin position="62"/>
        <end position="85"/>
    </location>
</feature>
<comment type="caution">
    <text evidence="8">The sequence shown here is derived from an EMBL/GenBank/DDBJ whole genome shotgun (WGS) entry which is preliminary data.</text>
</comment>
<organism evidence="8 9">
    <name type="scientific">Naumannella halotolerans</name>
    <dbReference type="NCBI Taxonomy" id="993414"/>
    <lineage>
        <taxon>Bacteria</taxon>
        <taxon>Bacillati</taxon>
        <taxon>Actinomycetota</taxon>
        <taxon>Actinomycetes</taxon>
        <taxon>Propionibacteriales</taxon>
        <taxon>Propionibacteriaceae</taxon>
        <taxon>Naumannella</taxon>
    </lineage>
</organism>
<evidence type="ECO:0000259" key="7">
    <source>
        <dbReference type="Pfam" id="PF12823"/>
    </source>
</evidence>
<dbReference type="Pfam" id="PF12823">
    <property type="entry name" value="DUF3817"/>
    <property type="match status" value="1"/>
</dbReference>
<evidence type="ECO:0000256" key="1">
    <source>
        <dbReference type="ARBA" id="ARBA00004651"/>
    </source>
</evidence>
<dbReference type="GO" id="GO:0005886">
    <property type="term" value="C:plasma membrane"/>
    <property type="evidence" value="ECO:0007669"/>
    <property type="project" value="UniProtKB-SubCell"/>
</dbReference>
<keyword evidence="9" id="KW-1185">Reference proteome</keyword>
<keyword evidence="4 6" id="KW-1133">Transmembrane helix</keyword>
<feature type="domain" description="DUF3817" evidence="7">
    <location>
        <begin position="28"/>
        <end position="116"/>
    </location>
</feature>
<dbReference type="PANTHER" id="PTHR40077">
    <property type="entry name" value="MEMBRANE PROTEIN-RELATED"/>
    <property type="match status" value="1"/>
</dbReference>
<evidence type="ECO:0000256" key="6">
    <source>
        <dbReference type="SAM" id="Phobius"/>
    </source>
</evidence>
<keyword evidence="2" id="KW-1003">Cell membrane</keyword>
<proteinExistence type="predicted"/>